<proteinExistence type="predicted"/>
<protein>
    <submittedName>
        <fullName evidence="1">Uncharacterized protein</fullName>
    </submittedName>
</protein>
<gene>
    <name evidence="1" type="ORF">CEXT_384421</name>
</gene>
<sequence length="110" mass="12699">MTNSLPLTLSPEIMIMLFKIQSKLSKAYIGTHFIEGDRKVENICVSRMAEWLWHQILEGCWYHDELTLVWIGKTGGQSVLRVVVFRSACLREWLSRACVNAEASDFEYSD</sequence>
<dbReference type="EMBL" id="BPLR01000731">
    <property type="protein sequence ID" value="GIY97042.1"/>
    <property type="molecule type" value="Genomic_DNA"/>
</dbReference>
<dbReference type="Proteomes" id="UP001054945">
    <property type="component" value="Unassembled WGS sequence"/>
</dbReference>
<name>A0AAV4XPF3_CAEEX</name>
<reference evidence="1 2" key="1">
    <citation type="submission" date="2021-06" db="EMBL/GenBank/DDBJ databases">
        <title>Caerostris extrusa draft genome.</title>
        <authorList>
            <person name="Kono N."/>
            <person name="Arakawa K."/>
        </authorList>
    </citation>
    <scope>NUCLEOTIDE SEQUENCE [LARGE SCALE GENOMIC DNA]</scope>
</reference>
<comment type="caution">
    <text evidence="1">The sequence shown here is derived from an EMBL/GenBank/DDBJ whole genome shotgun (WGS) entry which is preliminary data.</text>
</comment>
<keyword evidence="2" id="KW-1185">Reference proteome</keyword>
<evidence type="ECO:0000313" key="1">
    <source>
        <dbReference type="EMBL" id="GIY97042.1"/>
    </source>
</evidence>
<evidence type="ECO:0000313" key="2">
    <source>
        <dbReference type="Proteomes" id="UP001054945"/>
    </source>
</evidence>
<organism evidence="1 2">
    <name type="scientific">Caerostris extrusa</name>
    <name type="common">Bark spider</name>
    <name type="synonym">Caerostris bankana</name>
    <dbReference type="NCBI Taxonomy" id="172846"/>
    <lineage>
        <taxon>Eukaryota</taxon>
        <taxon>Metazoa</taxon>
        <taxon>Ecdysozoa</taxon>
        <taxon>Arthropoda</taxon>
        <taxon>Chelicerata</taxon>
        <taxon>Arachnida</taxon>
        <taxon>Araneae</taxon>
        <taxon>Araneomorphae</taxon>
        <taxon>Entelegynae</taxon>
        <taxon>Araneoidea</taxon>
        <taxon>Araneidae</taxon>
        <taxon>Caerostris</taxon>
    </lineage>
</organism>
<dbReference type="AlphaFoldDB" id="A0AAV4XPF3"/>
<accession>A0AAV4XPF3</accession>